<organism evidence="8 9">
    <name type="scientific">Papaver somniferum</name>
    <name type="common">Opium poppy</name>
    <dbReference type="NCBI Taxonomy" id="3469"/>
    <lineage>
        <taxon>Eukaryota</taxon>
        <taxon>Viridiplantae</taxon>
        <taxon>Streptophyta</taxon>
        <taxon>Embryophyta</taxon>
        <taxon>Tracheophyta</taxon>
        <taxon>Spermatophyta</taxon>
        <taxon>Magnoliopsida</taxon>
        <taxon>Ranunculales</taxon>
        <taxon>Papaveraceae</taxon>
        <taxon>Papaveroideae</taxon>
        <taxon>Papaver</taxon>
    </lineage>
</organism>
<evidence type="ECO:0000256" key="6">
    <source>
        <dbReference type="SAM" id="Phobius"/>
    </source>
</evidence>
<proteinExistence type="predicted"/>
<dbReference type="OrthoDB" id="68611at2759"/>
<feature type="transmembrane region" description="Helical" evidence="6">
    <location>
        <begin position="30"/>
        <end position="50"/>
    </location>
</feature>
<dbReference type="EMBL" id="CM010723">
    <property type="protein sequence ID" value="RZC78718.1"/>
    <property type="molecule type" value="Genomic_DNA"/>
</dbReference>
<dbReference type="InterPro" id="IPR049453">
    <property type="entry name" value="Memb_transporter_dom"/>
</dbReference>
<evidence type="ECO:0000256" key="4">
    <source>
        <dbReference type="ARBA" id="ARBA00022989"/>
    </source>
</evidence>
<feature type="transmembrane region" description="Helical" evidence="6">
    <location>
        <begin position="56"/>
        <end position="75"/>
    </location>
</feature>
<feature type="domain" description="Integral membrane bound transporter" evidence="7">
    <location>
        <begin position="425"/>
        <end position="553"/>
    </location>
</feature>
<feature type="transmembrane region" description="Helical" evidence="6">
    <location>
        <begin position="413"/>
        <end position="433"/>
    </location>
</feature>
<keyword evidence="2" id="KW-1003">Cell membrane</keyword>
<feature type="transmembrane region" description="Helical" evidence="6">
    <location>
        <begin position="165"/>
        <end position="185"/>
    </location>
</feature>
<evidence type="ECO:0000256" key="5">
    <source>
        <dbReference type="ARBA" id="ARBA00023136"/>
    </source>
</evidence>
<evidence type="ECO:0000256" key="3">
    <source>
        <dbReference type="ARBA" id="ARBA00022692"/>
    </source>
</evidence>
<sequence>MMTTKAIELATPTKRIISPVQALWRSRLVAAFRIALACSIVGFVTLFGPLLLQQEVAFPALTYVIVILIVTEATLGDTVRGCWHAILATCQGVLPAILSLWLIGPARYSISASVLAVTITSFAITLPESTHLICKRIALGQIVILYSVTSMDGVHTEAFTHARHVAASTALGALASFLALVFPYPRLASFEVRNKGLLFKENFSQRLNLFVNAFCAENKASALASVSQAKSLAKTGSSLLQNIKIKQENMPWEKPLNRLAKQYDMCPAARLQALETPLKGIELALTSSASSFPVRVADQEVKILLSTLNEQISSTVKQTGCSLHSDSSTVPETKGDDQVVHNLFLQTLQPNILLTKNDLPSLFFLFCMKLLHDESMTSQSVDSPNKPKTEEPVQKQKSFMISNYFLRINSKRLIYAAKCSLSLGLAVLFGMIYNKENGFWAGLAVGVGMAGGREATFKIANIKAQGTVLGSIYGVLACFLFPKFLEIRFLSLIPWIIFTTFLKRSRMYDQAGAISATIAALIILGRKNYGSPTQFAFVRITEVFIGLSCSVIVDLLVQPIRASTMAKGGLSKSLRSLHKSIESIDFCTSAENKSRMCLKDLKENEKKLRANVTELGKLIAEAAVEPNFWFIPFHGACYSKLLGSLLRMADLLLYTTRAMESLVQESKRFEVQEQIGGDLDIFKRTVNSSLKCFEEITSIKSLQRLEKELTSKNISYDVEMGKCSLNGSGFKVLMSDNEEEMEKFTSTLVQHLREVVDKVDGLEGDDNDQEEEMKSQMILCLSALGFCIDGLMKETKEIGKSVKELVQWENPCSHVNLCEIYCKINALYS</sequence>
<dbReference type="Proteomes" id="UP000316621">
    <property type="component" value="Chromosome 9"/>
</dbReference>
<protein>
    <recommendedName>
        <fullName evidence="7">Integral membrane bound transporter domain-containing protein</fullName>
    </recommendedName>
</protein>
<keyword evidence="3 6" id="KW-0812">Transmembrane</keyword>
<feature type="transmembrane region" description="Helical" evidence="6">
    <location>
        <begin position="82"/>
        <end position="102"/>
    </location>
</feature>
<keyword evidence="9" id="KW-1185">Reference proteome</keyword>
<name>A0A4Y7L2R3_PAPSO</name>
<evidence type="ECO:0000256" key="1">
    <source>
        <dbReference type="ARBA" id="ARBA00004651"/>
    </source>
</evidence>
<keyword evidence="5 6" id="KW-0472">Membrane</keyword>
<dbReference type="STRING" id="3469.A0A4Y7L2R3"/>
<dbReference type="AlphaFoldDB" id="A0A4Y7L2R3"/>
<dbReference type="PANTHER" id="PTHR30509:SF9">
    <property type="entry name" value="MULTIDRUG RESISTANCE PROTEIN MDTO"/>
    <property type="match status" value="1"/>
</dbReference>
<comment type="subcellular location">
    <subcellularLocation>
        <location evidence="1">Cell membrane</location>
        <topology evidence="1">Multi-pass membrane protein</topology>
    </subcellularLocation>
</comment>
<dbReference type="OMA" id="LIPWFIF"/>
<dbReference type="GO" id="GO:0005886">
    <property type="term" value="C:plasma membrane"/>
    <property type="evidence" value="ECO:0007669"/>
    <property type="project" value="UniProtKB-SubCell"/>
</dbReference>
<evidence type="ECO:0000256" key="2">
    <source>
        <dbReference type="ARBA" id="ARBA00022475"/>
    </source>
</evidence>
<dbReference type="Pfam" id="PF13515">
    <property type="entry name" value="FUSC_2"/>
    <property type="match status" value="1"/>
</dbReference>
<evidence type="ECO:0000259" key="7">
    <source>
        <dbReference type="Pfam" id="PF13515"/>
    </source>
</evidence>
<keyword evidence="4 6" id="KW-1133">Transmembrane helix</keyword>
<accession>A0A4Y7L2R3</accession>
<dbReference type="PANTHER" id="PTHR30509">
    <property type="entry name" value="P-HYDROXYBENZOIC ACID EFFLUX PUMP SUBUNIT-RELATED"/>
    <property type="match status" value="1"/>
</dbReference>
<reference evidence="8 9" key="1">
    <citation type="journal article" date="2018" name="Science">
        <title>The opium poppy genome and morphinan production.</title>
        <authorList>
            <person name="Guo L."/>
            <person name="Winzer T."/>
            <person name="Yang X."/>
            <person name="Li Y."/>
            <person name="Ning Z."/>
            <person name="He Z."/>
            <person name="Teodor R."/>
            <person name="Lu Y."/>
            <person name="Bowser T.A."/>
            <person name="Graham I.A."/>
            <person name="Ye K."/>
        </authorList>
    </citation>
    <scope>NUCLEOTIDE SEQUENCE [LARGE SCALE GENOMIC DNA]</scope>
    <source>
        <strain evidence="9">cv. HN1</strain>
        <tissue evidence="8">Leaves</tissue>
    </source>
</reference>
<evidence type="ECO:0000313" key="8">
    <source>
        <dbReference type="EMBL" id="RZC78718.1"/>
    </source>
</evidence>
<dbReference type="Gramene" id="RZC78718">
    <property type="protein sequence ID" value="RZC78718"/>
    <property type="gene ID" value="C5167_002904"/>
</dbReference>
<gene>
    <name evidence="8" type="ORF">C5167_002904</name>
</gene>
<evidence type="ECO:0000313" key="9">
    <source>
        <dbReference type="Proteomes" id="UP000316621"/>
    </source>
</evidence>
<feature type="transmembrane region" description="Helical" evidence="6">
    <location>
        <begin position="536"/>
        <end position="557"/>
    </location>
</feature>